<accession>A0A6J5C1D7</accession>
<reference evidence="1 2" key="1">
    <citation type="submission" date="2020-04" db="EMBL/GenBank/DDBJ databases">
        <authorList>
            <person name="De Canck E."/>
        </authorList>
    </citation>
    <scope>NUCLEOTIDE SEQUENCE [LARGE SCALE GENOMIC DNA]</scope>
    <source>
        <strain evidence="1 2">LMG 22037</strain>
    </source>
</reference>
<evidence type="ECO:0000313" key="1">
    <source>
        <dbReference type="EMBL" id="CAB3723737.1"/>
    </source>
</evidence>
<dbReference type="RefSeq" id="WP_035482693.1">
    <property type="nucleotide sequence ID" value="NZ_CADFGL010000029.1"/>
</dbReference>
<dbReference type="AlphaFoldDB" id="A0A6J5C1D7"/>
<proteinExistence type="predicted"/>
<dbReference type="Proteomes" id="UP000494249">
    <property type="component" value="Unassembled WGS sequence"/>
</dbReference>
<protein>
    <submittedName>
        <fullName evidence="1">Uncharacterized protein</fullName>
    </submittedName>
</protein>
<sequence>MDSLNTEPFPHADLQIPADLQAALVSIYEEIMWLASRPNVTSGRARAWYTHIMAESVKRRIRQFTGLVSHSAIAAEGSGLRLEHYKRIQTTLTGLVDRHRRDQLNDPGEFVRTLVDYESVHIVTIEENYAAMRAQGDYDKAGIVLTPWVHISAERRETLWRKMLRGKVANADRYRELNAGMSGFICSTLGQGDLLDSHG</sequence>
<dbReference type="EMBL" id="CADIKB010000032">
    <property type="protein sequence ID" value="CAB3723737.1"/>
    <property type="molecule type" value="Genomic_DNA"/>
</dbReference>
<evidence type="ECO:0000313" key="2">
    <source>
        <dbReference type="Proteomes" id="UP000494249"/>
    </source>
</evidence>
<organism evidence="1 2">
    <name type="scientific">Paraburkholderia phenoliruptrix</name>
    <dbReference type="NCBI Taxonomy" id="252970"/>
    <lineage>
        <taxon>Bacteria</taxon>
        <taxon>Pseudomonadati</taxon>
        <taxon>Pseudomonadota</taxon>
        <taxon>Betaproteobacteria</taxon>
        <taxon>Burkholderiales</taxon>
        <taxon>Burkholderiaceae</taxon>
        <taxon>Paraburkholderia</taxon>
    </lineage>
</organism>
<gene>
    <name evidence="1" type="ORF">LMG22037_04990</name>
</gene>
<name>A0A6J5C1D7_9BURK</name>